<evidence type="ECO:0000256" key="1">
    <source>
        <dbReference type="SAM" id="MobiDB-lite"/>
    </source>
</evidence>
<protein>
    <recommendedName>
        <fullName evidence="5">GPI anchored protein</fullName>
    </recommendedName>
</protein>
<feature type="chain" id="PRO_5022045807" description="GPI anchored protein" evidence="2">
    <location>
        <begin position="20"/>
        <end position="100"/>
    </location>
</feature>
<dbReference type="AlphaFoldDB" id="A0A545VPT3"/>
<keyword evidence="2" id="KW-0732">Signal</keyword>
<evidence type="ECO:0000313" key="3">
    <source>
        <dbReference type="EMBL" id="TQV91798.1"/>
    </source>
</evidence>
<feature type="compositionally biased region" description="Polar residues" evidence="1">
    <location>
        <begin position="61"/>
        <end position="72"/>
    </location>
</feature>
<accession>A0A545VPT3</accession>
<organism evidence="3 4">
    <name type="scientific">Cordyceps javanica</name>
    <dbReference type="NCBI Taxonomy" id="43265"/>
    <lineage>
        <taxon>Eukaryota</taxon>
        <taxon>Fungi</taxon>
        <taxon>Dikarya</taxon>
        <taxon>Ascomycota</taxon>
        <taxon>Pezizomycotina</taxon>
        <taxon>Sordariomycetes</taxon>
        <taxon>Hypocreomycetidae</taxon>
        <taxon>Hypocreales</taxon>
        <taxon>Cordycipitaceae</taxon>
        <taxon>Cordyceps</taxon>
    </lineage>
</organism>
<feature type="signal peptide" evidence="2">
    <location>
        <begin position="1"/>
        <end position="19"/>
    </location>
</feature>
<dbReference type="OrthoDB" id="10569166at2759"/>
<gene>
    <name evidence="3" type="ORF">IF1G_09383</name>
</gene>
<evidence type="ECO:0000256" key="2">
    <source>
        <dbReference type="SAM" id="SignalP"/>
    </source>
</evidence>
<name>A0A545VPT3_9HYPO</name>
<keyword evidence="4" id="KW-1185">Reference proteome</keyword>
<sequence length="100" mass="9993">MRFLYSASLIAAMAELIAGDSSSTTVLTQTGFGEGTQVTMCTAQFTLPVLAANESEGSDGGSATASPTNTPSKAGAPPRLVGHTTALSISVALVLAGILY</sequence>
<reference evidence="3 4" key="1">
    <citation type="journal article" date="2019" name="Appl. Microbiol. Biotechnol.">
        <title>Genome sequence of Isaria javanica and comparative genome analysis insights into family S53 peptidase evolution in fungal entomopathogens.</title>
        <authorList>
            <person name="Lin R."/>
            <person name="Zhang X."/>
            <person name="Xin B."/>
            <person name="Zou M."/>
            <person name="Gao Y."/>
            <person name="Qin F."/>
            <person name="Hu Q."/>
            <person name="Xie B."/>
            <person name="Cheng X."/>
        </authorList>
    </citation>
    <scope>NUCLEOTIDE SEQUENCE [LARGE SCALE GENOMIC DNA]</scope>
    <source>
        <strain evidence="3 4">IJ1G</strain>
    </source>
</reference>
<comment type="caution">
    <text evidence="3">The sequence shown here is derived from an EMBL/GenBank/DDBJ whole genome shotgun (WGS) entry which is preliminary data.</text>
</comment>
<dbReference type="Proteomes" id="UP000315783">
    <property type="component" value="Unassembled WGS sequence"/>
</dbReference>
<feature type="region of interest" description="Disordered" evidence="1">
    <location>
        <begin position="53"/>
        <end position="78"/>
    </location>
</feature>
<proteinExistence type="predicted"/>
<dbReference type="EMBL" id="SPUK01000017">
    <property type="protein sequence ID" value="TQV91798.1"/>
    <property type="molecule type" value="Genomic_DNA"/>
</dbReference>
<evidence type="ECO:0008006" key="5">
    <source>
        <dbReference type="Google" id="ProtNLM"/>
    </source>
</evidence>
<evidence type="ECO:0000313" key="4">
    <source>
        <dbReference type="Proteomes" id="UP000315783"/>
    </source>
</evidence>